<name>A0A5C8F869_9SPIR</name>
<sequence>MMQNKKIIIIGAGPAGLTAGYEILNREPNAEVIIYEDSDAIGGIARTVDINGNKIDIGIHRFFSKSDRVLEIWNSLLPRQNENFKPEDNEKIMLVRDRLTRIFYLKKLFNYPISLNKEFIFNLGFLRCAKIGFSYIKSVLFPYKNVDSLEKFYINRFGRELYNLFFRDYTEKVWGVKPSELSPEWGAQRVKGLSIYKTIINSLKPKKKNDIKQKGVETSLIETFLYPKYGSGQLWEALAHDIENKGGKIYLNSKITKLNIENDKVVSVAIEDKINKKEIIEKADYFISTMPIKDLITSFSQVPNEIYNLANNLQYRDFIIVGILLKDISLHSENGIIKDNWIYIQEPYVKIARIGIINNWSPYMVKDKDCIYVGVEYMCFENDELWSMKEDDFIKFTIDEMKKLKLIKDEDVISSNIIKMKKAYPSYTGVYNEFHKIREYTDKIENLFLAGRNGMHRYNNMDHSMICGIEAANCILSDNKDKSVIWEVNTEEEYHEVKSEK</sequence>
<dbReference type="EMBL" id="SAYG01000006">
    <property type="protein sequence ID" value="TXJ45898.1"/>
    <property type="molecule type" value="Genomic_DNA"/>
</dbReference>
<gene>
    <name evidence="2" type="ORF">EPJ70_04615</name>
</gene>
<dbReference type="PRINTS" id="PR00419">
    <property type="entry name" value="ADXRDTASE"/>
</dbReference>
<feature type="domain" description="Amine oxidase" evidence="1">
    <location>
        <begin position="15"/>
        <end position="476"/>
    </location>
</feature>
<dbReference type="SUPFAM" id="SSF51905">
    <property type="entry name" value="FAD/NAD(P)-binding domain"/>
    <property type="match status" value="1"/>
</dbReference>
<dbReference type="GO" id="GO:0016491">
    <property type="term" value="F:oxidoreductase activity"/>
    <property type="evidence" value="ECO:0007669"/>
    <property type="project" value="InterPro"/>
</dbReference>
<accession>A0A5C8F869</accession>
<comment type="caution">
    <text evidence="2">The sequence shown here is derived from an EMBL/GenBank/DDBJ whole genome shotgun (WGS) entry which is preliminary data.</text>
</comment>
<evidence type="ECO:0000313" key="2">
    <source>
        <dbReference type="EMBL" id="TXJ45898.1"/>
    </source>
</evidence>
<dbReference type="AlphaFoldDB" id="A0A5C8F869"/>
<dbReference type="PANTHER" id="PTHR21197">
    <property type="entry name" value="UDP-GALACTOPYRANOSE MUTASE"/>
    <property type="match status" value="1"/>
</dbReference>
<organism evidence="2 3">
    <name type="scientific">Brachyspira aalborgi</name>
    <dbReference type="NCBI Taxonomy" id="29522"/>
    <lineage>
        <taxon>Bacteria</taxon>
        <taxon>Pseudomonadati</taxon>
        <taxon>Spirochaetota</taxon>
        <taxon>Spirochaetia</taxon>
        <taxon>Brachyspirales</taxon>
        <taxon>Brachyspiraceae</taxon>
        <taxon>Brachyspira</taxon>
    </lineage>
</organism>
<dbReference type="NCBIfam" id="NF005546">
    <property type="entry name" value="PRK07208.1-2"/>
    <property type="match status" value="1"/>
</dbReference>
<dbReference type="InterPro" id="IPR002937">
    <property type="entry name" value="Amino_oxidase"/>
</dbReference>
<evidence type="ECO:0000259" key="1">
    <source>
        <dbReference type="Pfam" id="PF01593"/>
    </source>
</evidence>
<dbReference type="Pfam" id="PF01593">
    <property type="entry name" value="Amino_oxidase"/>
    <property type="match status" value="1"/>
</dbReference>
<proteinExistence type="predicted"/>
<dbReference type="PANTHER" id="PTHR21197:SF0">
    <property type="entry name" value="UDP-GALACTOPYRANOSE MUTASE"/>
    <property type="match status" value="1"/>
</dbReference>
<dbReference type="InterPro" id="IPR036188">
    <property type="entry name" value="FAD/NAD-bd_sf"/>
</dbReference>
<dbReference type="Gene3D" id="3.50.50.60">
    <property type="entry name" value="FAD/NAD(P)-binding domain"/>
    <property type="match status" value="1"/>
</dbReference>
<dbReference type="NCBIfam" id="NF005548">
    <property type="entry name" value="PRK07208.1-4"/>
    <property type="match status" value="1"/>
</dbReference>
<evidence type="ECO:0000313" key="3">
    <source>
        <dbReference type="Proteomes" id="UP000324574"/>
    </source>
</evidence>
<dbReference type="Proteomes" id="UP000324574">
    <property type="component" value="Unassembled WGS sequence"/>
</dbReference>
<reference evidence="2 3" key="1">
    <citation type="journal article" date="1992" name="Lakartidningen">
        <title>[Penicillin V and not amoxicillin is the first choice preparation in acute otitis].</title>
        <authorList>
            <person name="Kamme C."/>
            <person name="Lundgren K."/>
            <person name="Prellner K."/>
        </authorList>
    </citation>
    <scope>NUCLEOTIDE SEQUENCE [LARGE SCALE GENOMIC DNA]</scope>
    <source>
        <strain evidence="2 3">PC3714II</strain>
    </source>
</reference>
<dbReference type="GO" id="GO:0005829">
    <property type="term" value="C:cytosol"/>
    <property type="evidence" value="ECO:0007669"/>
    <property type="project" value="TreeGrafter"/>
</dbReference>
<dbReference type="GO" id="GO:0050660">
    <property type="term" value="F:flavin adenine dinucleotide binding"/>
    <property type="evidence" value="ECO:0007669"/>
    <property type="project" value="TreeGrafter"/>
</dbReference>
<protein>
    <submittedName>
        <fullName evidence="2">NAD(P)/FAD-dependent oxidoreductase</fullName>
    </submittedName>
</protein>
<dbReference type="GO" id="GO:0008767">
    <property type="term" value="F:UDP-galactopyranose mutase activity"/>
    <property type="evidence" value="ECO:0007669"/>
    <property type="project" value="TreeGrafter"/>
</dbReference>